<dbReference type="SMART" id="SM01005">
    <property type="entry name" value="Ala_racemase_C"/>
    <property type="match status" value="1"/>
</dbReference>
<comment type="caution">
    <text evidence="9">The sequence shown here is derived from an EMBL/GenBank/DDBJ whole genome shotgun (WGS) entry which is preliminary data.</text>
</comment>
<keyword evidence="3 4" id="KW-0413">Isomerase</keyword>
<feature type="binding site" evidence="4 6">
    <location>
        <position position="310"/>
    </location>
    <ligand>
        <name>substrate</name>
    </ligand>
</feature>
<feature type="active site" description="Proton acceptor; specific for D-alanine" evidence="4">
    <location>
        <position position="36"/>
    </location>
</feature>
<feature type="modified residue" description="N6-(pyridoxal phosphate)lysine" evidence="4 5">
    <location>
        <position position="36"/>
    </location>
</feature>
<gene>
    <name evidence="9" type="ORF">PAT3040_04925</name>
</gene>
<dbReference type="EC" id="5.1.1.1" evidence="4"/>
<comment type="function">
    <text evidence="4">Catalyzes the interconversion of L-alanine and D-alanine. May also act on other amino acids.</text>
</comment>
<feature type="compositionally biased region" description="Basic and acidic residues" evidence="7">
    <location>
        <begin position="405"/>
        <end position="417"/>
    </location>
</feature>
<sequence length="440" mass="48170">MYRDTVAQVDLRAIRDNIGDIKASLPAGVKLMAVVKAGGYGHGSAESAAMAERGGADMLAVAYLDEALELRVKGIALPILILTPIHPAEVMFALEHELMVTVTEADWFRRMAPYRPSSCLAKLQVHVKADTGLGRIGLRTREEWEALVPWLKAEDVEVAGFYTHFATAGQADTGFLERQYRTFLEMKAWVKASGVEVSQYHCAGSAAALRFPGLAMDMVRIGAAMFGFYPEKLVRSVSLRPAMKLRSTLLQVKLLRKGECIGYDNSYIAEGDEWIGTVPIGYADGWSQSLRGSEMLVEGKRVPVVGKICMDQLMVKLPGHCEQGAEVILIGRQGDEVITFAELAGFLGSVPQEISTSLTGRVERIYTRLEEPEREDAKFENRIYRRNESGKAFAGECAAGGASARRGEAKGRKDQKAWQRGRLWRTAGARQPGASCAGLP</sequence>
<dbReference type="EMBL" id="BDQX01000292">
    <property type="protein sequence ID" value="GBG10207.1"/>
    <property type="molecule type" value="Genomic_DNA"/>
</dbReference>
<evidence type="ECO:0000256" key="1">
    <source>
        <dbReference type="ARBA" id="ARBA00001933"/>
    </source>
</evidence>
<dbReference type="InterPro" id="IPR000821">
    <property type="entry name" value="Ala_racemase"/>
</dbReference>
<dbReference type="AlphaFoldDB" id="A0A2R5EUI2"/>
<feature type="active site" description="Proton acceptor; specific for L-alanine" evidence="4">
    <location>
        <position position="263"/>
    </location>
</feature>
<dbReference type="CDD" id="cd00430">
    <property type="entry name" value="PLPDE_III_AR"/>
    <property type="match status" value="1"/>
</dbReference>
<dbReference type="GO" id="GO:0005829">
    <property type="term" value="C:cytosol"/>
    <property type="evidence" value="ECO:0007669"/>
    <property type="project" value="TreeGrafter"/>
</dbReference>
<dbReference type="HAMAP" id="MF_01201">
    <property type="entry name" value="Ala_racemase"/>
    <property type="match status" value="1"/>
</dbReference>
<dbReference type="FunFam" id="3.20.20.10:FF:000002">
    <property type="entry name" value="Alanine racemase"/>
    <property type="match status" value="1"/>
</dbReference>
<dbReference type="RefSeq" id="WP_258235142.1">
    <property type="nucleotide sequence ID" value="NZ_BDQX01000292.1"/>
</dbReference>
<evidence type="ECO:0000256" key="2">
    <source>
        <dbReference type="ARBA" id="ARBA00022898"/>
    </source>
</evidence>
<evidence type="ECO:0000256" key="7">
    <source>
        <dbReference type="SAM" id="MobiDB-lite"/>
    </source>
</evidence>
<evidence type="ECO:0000313" key="9">
    <source>
        <dbReference type="EMBL" id="GBG10207.1"/>
    </source>
</evidence>
<dbReference type="GO" id="GO:0030632">
    <property type="term" value="P:D-alanine biosynthetic process"/>
    <property type="evidence" value="ECO:0007669"/>
    <property type="project" value="UniProtKB-UniRule"/>
</dbReference>
<dbReference type="GO" id="GO:0030170">
    <property type="term" value="F:pyridoxal phosphate binding"/>
    <property type="evidence" value="ECO:0007669"/>
    <property type="project" value="UniProtKB-UniRule"/>
</dbReference>
<keyword evidence="2 4" id="KW-0663">Pyridoxal phosphate</keyword>
<dbReference type="PRINTS" id="PR00992">
    <property type="entry name" value="ALARACEMASE"/>
</dbReference>
<feature type="binding site" evidence="4 6">
    <location>
        <position position="135"/>
    </location>
    <ligand>
        <name>substrate</name>
    </ligand>
</feature>
<dbReference type="Gene3D" id="2.40.37.10">
    <property type="entry name" value="Lyase, Ornithine Decarboxylase, Chain A, domain 1"/>
    <property type="match status" value="1"/>
</dbReference>
<evidence type="ECO:0000256" key="4">
    <source>
        <dbReference type="HAMAP-Rule" id="MF_01201"/>
    </source>
</evidence>
<dbReference type="PANTHER" id="PTHR30511">
    <property type="entry name" value="ALANINE RACEMASE"/>
    <property type="match status" value="1"/>
</dbReference>
<dbReference type="Pfam" id="PF01168">
    <property type="entry name" value="Ala_racemase_N"/>
    <property type="match status" value="1"/>
</dbReference>
<comment type="similarity">
    <text evidence="4">Belongs to the alanine racemase family.</text>
</comment>
<feature type="domain" description="Alanine racemase C-terminal" evidence="8">
    <location>
        <begin position="242"/>
        <end position="367"/>
    </location>
</feature>
<dbReference type="Pfam" id="PF00842">
    <property type="entry name" value="Ala_racemase_C"/>
    <property type="match status" value="1"/>
</dbReference>
<name>A0A2R5EUI2_9BACL</name>
<dbReference type="GO" id="GO:0008784">
    <property type="term" value="F:alanine racemase activity"/>
    <property type="evidence" value="ECO:0007669"/>
    <property type="project" value="UniProtKB-UniRule"/>
</dbReference>
<comment type="catalytic activity">
    <reaction evidence="4">
        <text>L-alanine = D-alanine</text>
        <dbReference type="Rhea" id="RHEA:20249"/>
        <dbReference type="ChEBI" id="CHEBI:57416"/>
        <dbReference type="ChEBI" id="CHEBI:57972"/>
        <dbReference type="EC" id="5.1.1.1"/>
    </reaction>
</comment>
<dbReference type="Proteomes" id="UP000245202">
    <property type="component" value="Unassembled WGS sequence"/>
</dbReference>
<reference evidence="9 10" key="1">
    <citation type="submission" date="2017-08" db="EMBL/GenBank/DDBJ databases">
        <title>Substantial Increase in Enzyme Production by Combined Drug-Resistance Mutations in Paenibacillus agaridevorans.</title>
        <authorList>
            <person name="Tanaka Y."/>
            <person name="Funane K."/>
            <person name="Hosaka T."/>
            <person name="Shiwa Y."/>
            <person name="Fujita N."/>
            <person name="Miyazaki T."/>
            <person name="Yoshikawa H."/>
            <person name="Murakami K."/>
            <person name="Kasahara K."/>
            <person name="Inaoka T."/>
            <person name="Hiraga Y."/>
            <person name="Ochi K."/>
        </authorList>
    </citation>
    <scope>NUCLEOTIDE SEQUENCE [LARGE SCALE GENOMIC DNA]</scope>
    <source>
        <strain evidence="9 10">T-3040</strain>
    </source>
</reference>
<accession>A0A2R5EUI2</accession>
<dbReference type="NCBIfam" id="TIGR00492">
    <property type="entry name" value="alr"/>
    <property type="match status" value="1"/>
</dbReference>
<dbReference type="InterPro" id="IPR011079">
    <property type="entry name" value="Ala_racemase_C"/>
</dbReference>
<comment type="cofactor">
    <cofactor evidence="1 4 5">
        <name>pyridoxal 5'-phosphate</name>
        <dbReference type="ChEBI" id="CHEBI:597326"/>
    </cofactor>
</comment>
<evidence type="ECO:0000259" key="8">
    <source>
        <dbReference type="SMART" id="SM01005"/>
    </source>
</evidence>
<dbReference type="GO" id="GO:0009252">
    <property type="term" value="P:peptidoglycan biosynthetic process"/>
    <property type="evidence" value="ECO:0007669"/>
    <property type="project" value="TreeGrafter"/>
</dbReference>
<dbReference type="PANTHER" id="PTHR30511:SF0">
    <property type="entry name" value="ALANINE RACEMASE, CATABOLIC-RELATED"/>
    <property type="match status" value="1"/>
</dbReference>
<dbReference type="InterPro" id="IPR009006">
    <property type="entry name" value="Ala_racemase/Decarboxylase_C"/>
</dbReference>
<evidence type="ECO:0000256" key="5">
    <source>
        <dbReference type="PIRSR" id="PIRSR600821-50"/>
    </source>
</evidence>
<feature type="region of interest" description="Disordered" evidence="7">
    <location>
        <begin position="397"/>
        <end position="440"/>
    </location>
</feature>
<evidence type="ECO:0000256" key="6">
    <source>
        <dbReference type="PIRSR" id="PIRSR600821-52"/>
    </source>
</evidence>
<dbReference type="InterPro" id="IPR029066">
    <property type="entry name" value="PLP-binding_barrel"/>
</dbReference>
<protein>
    <recommendedName>
        <fullName evidence="4">Alanine racemase</fullName>
        <ecNumber evidence="4">5.1.1.1</ecNumber>
    </recommendedName>
</protein>
<dbReference type="SUPFAM" id="SSF50621">
    <property type="entry name" value="Alanine racemase C-terminal domain-like"/>
    <property type="match status" value="1"/>
</dbReference>
<dbReference type="SUPFAM" id="SSF51419">
    <property type="entry name" value="PLP-binding barrel"/>
    <property type="match status" value="1"/>
</dbReference>
<dbReference type="UniPathway" id="UPA00042">
    <property type="reaction ID" value="UER00497"/>
</dbReference>
<keyword evidence="10" id="KW-1185">Reference proteome</keyword>
<evidence type="ECO:0000313" key="10">
    <source>
        <dbReference type="Proteomes" id="UP000245202"/>
    </source>
</evidence>
<proteinExistence type="inferred from homology"/>
<dbReference type="InterPro" id="IPR001608">
    <property type="entry name" value="Ala_racemase_N"/>
</dbReference>
<organism evidence="9 10">
    <name type="scientific">Paenibacillus agaridevorans</name>
    <dbReference type="NCBI Taxonomy" id="171404"/>
    <lineage>
        <taxon>Bacteria</taxon>
        <taxon>Bacillati</taxon>
        <taxon>Bacillota</taxon>
        <taxon>Bacilli</taxon>
        <taxon>Bacillales</taxon>
        <taxon>Paenibacillaceae</taxon>
        <taxon>Paenibacillus</taxon>
    </lineage>
</organism>
<evidence type="ECO:0000256" key="3">
    <source>
        <dbReference type="ARBA" id="ARBA00023235"/>
    </source>
</evidence>
<dbReference type="Gene3D" id="3.20.20.10">
    <property type="entry name" value="Alanine racemase"/>
    <property type="match status" value="1"/>
</dbReference>
<comment type="pathway">
    <text evidence="4">Amino-acid biosynthesis; D-alanine biosynthesis; D-alanine from L-alanine: step 1/1.</text>
</comment>